<reference evidence="2 3" key="1">
    <citation type="submission" date="2024-01" db="EMBL/GenBank/DDBJ databases">
        <title>The genomes of 5 underutilized Papilionoideae crops provide insights into root nodulation and disease resistanc.</title>
        <authorList>
            <person name="Jiang F."/>
        </authorList>
    </citation>
    <scope>NUCLEOTIDE SEQUENCE [LARGE SCALE GENOMIC DNA]</scope>
    <source>
        <strain evidence="2">DUOXIRENSHENG_FW03</strain>
        <tissue evidence="2">Leaves</tissue>
    </source>
</reference>
<keyword evidence="3" id="KW-1185">Reference proteome</keyword>
<keyword evidence="1" id="KW-0175">Coiled coil</keyword>
<feature type="coiled-coil region" evidence="1">
    <location>
        <begin position="151"/>
        <end position="178"/>
    </location>
</feature>
<comment type="caution">
    <text evidence="2">The sequence shown here is derived from an EMBL/GenBank/DDBJ whole genome shotgun (WGS) entry which is preliminary data.</text>
</comment>
<accession>A0AAN9XSI3</accession>
<dbReference type="PANTHER" id="PTHR36051">
    <property type="entry name" value="DYNAMIN"/>
    <property type="match status" value="1"/>
</dbReference>
<name>A0AAN9XSI3_PSOTE</name>
<dbReference type="Proteomes" id="UP001386955">
    <property type="component" value="Unassembled WGS sequence"/>
</dbReference>
<organism evidence="2 3">
    <name type="scientific">Psophocarpus tetragonolobus</name>
    <name type="common">Winged bean</name>
    <name type="synonym">Dolichos tetragonolobus</name>
    <dbReference type="NCBI Taxonomy" id="3891"/>
    <lineage>
        <taxon>Eukaryota</taxon>
        <taxon>Viridiplantae</taxon>
        <taxon>Streptophyta</taxon>
        <taxon>Embryophyta</taxon>
        <taxon>Tracheophyta</taxon>
        <taxon>Spermatophyta</taxon>
        <taxon>Magnoliopsida</taxon>
        <taxon>eudicotyledons</taxon>
        <taxon>Gunneridae</taxon>
        <taxon>Pentapetalae</taxon>
        <taxon>rosids</taxon>
        <taxon>fabids</taxon>
        <taxon>Fabales</taxon>
        <taxon>Fabaceae</taxon>
        <taxon>Papilionoideae</taxon>
        <taxon>50 kb inversion clade</taxon>
        <taxon>NPAAA clade</taxon>
        <taxon>indigoferoid/millettioid clade</taxon>
        <taxon>Phaseoleae</taxon>
        <taxon>Psophocarpus</taxon>
    </lineage>
</organism>
<evidence type="ECO:0000256" key="1">
    <source>
        <dbReference type="SAM" id="Coils"/>
    </source>
</evidence>
<gene>
    <name evidence="2" type="ORF">VNO78_07936</name>
</gene>
<protein>
    <submittedName>
        <fullName evidence="2">Uncharacterized protein</fullName>
    </submittedName>
</protein>
<evidence type="ECO:0000313" key="2">
    <source>
        <dbReference type="EMBL" id="KAK7406313.1"/>
    </source>
</evidence>
<evidence type="ECO:0000313" key="3">
    <source>
        <dbReference type="Proteomes" id="UP001386955"/>
    </source>
</evidence>
<dbReference type="AlphaFoldDB" id="A0AAN9XSI3"/>
<dbReference type="PANTHER" id="PTHR36051:SF2">
    <property type="entry name" value="DYNAMIN"/>
    <property type="match status" value="1"/>
</dbReference>
<proteinExistence type="predicted"/>
<dbReference type="EMBL" id="JAYMYS010000002">
    <property type="protein sequence ID" value="KAK7406313.1"/>
    <property type="molecule type" value="Genomic_DNA"/>
</dbReference>
<sequence length="278" mass="29966">MLDQVMSPTKGATDAFSGVNNSFRKLATSSIPGMAAGYGIGFSHGFGLGVSMRSRVNEFQSRLAGALPMPTSSNSAQSKVPTDAESMLQLATKSAEQIAAGSMMQQATKSANKLSQGLVGSQPTKIDSAFDNKVLKPVAVDSASDSQTEKVIKLQRIIEEIAEENQKLRQILQVKDLEISSSKIQSSSSGSTLNLVTRDKEMASTKHAMCDCHVYAYLGRCGQQRMENGNFEKECKTLVEDGGINKNWAFKSGVLDAGFDLGQLDLQKIMKQVEPKNE</sequence>